<dbReference type="Proteomes" id="UP001218218">
    <property type="component" value="Unassembled WGS sequence"/>
</dbReference>
<dbReference type="EMBL" id="JARIHO010000049">
    <property type="protein sequence ID" value="KAJ7321978.1"/>
    <property type="molecule type" value="Genomic_DNA"/>
</dbReference>
<evidence type="ECO:0000313" key="2">
    <source>
        <dbReference type="Proteomes" id="UP001218218"/>
    </source>
</evidence>
<organism evidence="1 2">
    <name type="scientific">Mycena albidolilacea</name>
    <dbReference type="NCBI Taxonomy" id="1033008"/>
    <lineage>
        <taxon>Eukaryota</taxon>
        <taxon>Fungi</taxon>
        <taxon>Dikarya</taxon>
        <taxon>Basidiomycota</taxon>
        <taxon>Agaricomycotina</taxon>
        <taxon>Agaricomycetes</taxon>
        <taxon>Agaricomycetidae</taxon>
        <taxon>Agaricales</taxon>
        <taxon>Marasmiineae</taxon>
        <taxon>Mycenaceae</taxon>
        <taxon>Mycena</taxon>
    </lineage>
</organism>
<comment type="caution">
    <text evidence="1">The sequence shown here is derived from an EMBL/GenBank/DDBJ whole genome shotgun (WGS) entry which is preliminary data.</text>
</comment>
<evidence type="ECO:0000313" key="1">
    <source>
        <dbReference type="EMBL" id="KAJ7321978.1"/>
    </source>
</evidence>
<sequence length="334" mass="36988">MDAVQVSLAVLSQIARTSGRSKTEIKNIIEESDSRLASIEAQIAVLLERRDCERATGFALWALIAPIRSLPTELLAVILMLSIRAPVLGQSSRQPYIQDAFRIAHVSSHWRRVAVGTPRLWAGLIRVDLFREGDAAGDVYANGLKLWLARSEPLSIPISCKGMATGLDSFPGKPYNPRIIQELLRIAPRWRSLRLDGHVWPSFLEEFPPESRFDNLTELDLESLLPFTSNSDSMIFAATPLLRTFKAPAESNLRVPWAQLTDLTLVDGFSPDIGLAKLLQCPNLTSLKLVTSGWELLPPPRTEMIVHSGLGTLSLHFSGDHFTCLSSTLYPCPL</sequence>
<protein>
    <recommendedName>
        <fullName evidence="3">F-box domain-containing protein</fullName>
    </recommendedName>
</protein>
<gene>
    <name evidence="1" type="ORF">DFH08DRAFT_712630</name>
</gene>
<accession>A0AAD6ZI03</accession>
<keyword evidence="2" id="KW-1185">Reference proteome</keyword>
<name>A0AAD6ZI03_9AGAR</name>
<evidence type="ECO:0008006" key="3">
    <source>
        <dbReference type="Google" id="ProtNLM"/>
    </source>
</evidence>
<dbReference type="AlphaFoldDB" id="A0AAD6ZI03"/>
<reference evidence="1" key="1">
    <citation type="submission" date="2023-03" db="EMBL/GenBank/DDBJ databases">
        <title>Massive genome expansion in bonnet fungi (Mycena s.s.) driven by repeated elements and novel gene families across ecological guilds.</title>
        <authorList>
            <consortium name="Lawrence Berkeley National Laboratory"/>
            <person name="Harder C.B."/>
            <person name="Miyauchi S."/>
            <person name="Viragh M."/>
            <person name="Kuo A."/>
            <person name="Thoen E."/>
            <person name="Andreopoulos B."/>
            <person name="Lu D."/>
            <person name="Skrede I."/>
            <person name="Drula E."/>
            <person name="Henrissat B."/>
            <person name="Morin E."/>
            <person name="Kohler A."/>
            <person name="Barry K."/>
            <person name="LaButti K."/>
            <person name="Morin E."/>
            <person name="Salamov A."/>
            <person name="Lipzen A."/>
            <person name="Mereny Z."/>
            <person name="Hegedus B."/>
            <person name="Baldrian P."/>
            <person name="Stursova M."/>
            <person name="Weitz H."/>
            <person name="Taylor A."/>
            <person name="Grigoriev I.V."/>
            <person name="Nagy L.G."/>
            <person name="Martin F."/>
            <person name="Kauserud H."/>
        </authorList>
    </citation>
    <scope>NUCLEOTIDE SEQUENCE</scope>
    <source>
        <strain evidence="1">CBHHK002</strain>
    </source>
</reference>
<proteinExistence type="predicted"/>